<dbReference type="CDD" id="cd00104">
    <property type="entry name" value="KAZAL_FS"/>
    <property type="match status" value="1"/>
</dbReference>
<feature type="domain" description="Kazal-like" evidence="3">
    <location>
        <begin position="95"/>
        <end position="144"/>
    </location>
</feature>
<accession>A0A8J2V7E1</accession>
<feature type="chain" id="PRO_5035173879" description="Kazal-like domain-containing protein" evidence="2">
    <location>
        <begin position="26"/>
        <end position="152"/>
    </location>
</feature>
<evidence type="ECO:0000313" key="5">
    <source>
        <dbReference type="Proteomes" id="UP000613582"/>
    </source>
</evidence>
<evidence type="ECO:0000259" key="3">
    <source>
        <dbReference type="PROSITE" id="PS51465"/>
    </source>
</evidence>
<dbReference type="RefSeq" id="WP_188160689.1">
    <property type="nucleotide sequence ID" value="NZ_BMGH01000002.1"/>
</dbReference>
<keyword evidence="5" id="KW-1185">Reference proteome</keyword>
<dbReference type="Pfam" id="PF00050">
    <property type="entry name" value="Kazal_1"/>
    <property type="match status" value="1"/>
</dbReference>
<dbReference type="EMBL" id="BMGH01000002">
    <property type="protein sequence ID" value="GGD18440.1"/>
    <property type="molecule type" value="Genomic_DNA"/>
</dbReference>
<reference evidence="4" key="1">
    <citation type="journal article" date="2014" name="Int. J. Syst. Evol. Microbiol.">
        <title>Complete genome sequence of Corynebacterium casei LMG S-19264T (=DSM 44701T), isolated from a smear-ripened cheese.</title>
        <authorList>
            <consortium name="US DOE Joint Genome Institute (JGI-PGF)"/>
            <person name="Walter F."/>
            <person name="Albersmeier A."/>
            <person name="Kalinowski J."/>
            <person name="Ruckert C."/>
        </authorList>
    </citation>
    <scope>NUCLEOTIDE SEQUENCE</scope>
    <source>
        <strain evidence="4">CGMCC 1.12921</strain>
    </source>
</reference>
<dbReference type="SUPFAM" id="SSF100895">
    <property type="entry name" value="Kazal-type serine protease inhibitors"/>
    <property type="match status" value="1"/>
</dbReference>
<evidence type="ECO:0000313" key="4">
    <source>
        <dbReference type="EMBL" id="GGD18440.1"/>
    </source>
</evidence>
<dbReference type="InterPro" id="IPR002350">
    <property type="entry name" value="Kazal_dom"/>
</dbReference>
<dbReference type="PROSITE" id="PS51257">
    <property type="entry name" value="PROKAR_LIPOPROTEIN"/>
    <property type="match status" value="1"/>
</dbReference>
<protein>
    <recommendedName>
        <fullName evidence="3">Kazal-like domain-containing protein</fullName>
    </recommendedName>
</protein>
<gene>
    <name evidence="4" type="ORF">GCM10011342_28880</name>
</gene>
<organism evidence="4 5">
    <name type="scientific">Aquisalinus flavus</name>
    <dbReference type="NCBI Taxonomy" id="1526572"/>
    <lineage>
        <taxon>Bacteria</taxon>
        <taxon>Pseudomonadati</taxon>
        <taxon>Pseudomonadota</taxon>
        <taxon>Alphaproteobacteria</taxon>
        <taxon>Parvularculales</taxon>
        <taxon>Parvularculaceae</taxon>
        <taxon>Aquisalinus</taxon>
    </lineage>
</organism>
<reference evidence="4" key="2">
    <citation type="submission" date="2020-09" db="EMBL/GenBank/DDBJ databases">
        <authorList>
            <person name="Sun Q."/>
            <person name="Zhou Y."/>
        </authorList>
    </citation>
    <scope>NUCLEOTIDE SEQUENCE</scope>
    <source>
        <strain evidence="4">CGMCC 1.12921</strain>
    </source>
</reference>
<proteinExistence type="predicted"/>
<evidence type="ECO:0000256" key="2">
    <source>
        <dbReference type="SAM" id="SignalP"/>
    </source>
</evidence>
<dbReference type="InterPro" id="IPR036058">
    <property type="entry name" value="Kazal_dom_sf"/>
</dbReference>
<feature type="signal peptide" evidence="2">
    <location>
        <begin position="1"/>
        <end position="25"/>
    </location>
</feature>
<dbReference type="PROSITE" id="PS51465">
    <property type="entry name" value="KAZAL_2"/>
    <property type="match status" value="1"/>
</dbReference>
<sequence length="152" mass="15207">MIRLLTLIALVFTLAACGGSEPDSATPPADAPAVDAPAVNGNSDDATDDAAQSGGNDYLNAEGQDTGAMCGGLAGLTCANASDYCAFDEGQCWMPDASGTCQPKPEMCTQQYEPVCGCDGETYGNACEAASAGVSIMSQGECAAGGRQTGEE</sequence>
<dbReference type="AlphaFoldDB" id="A0A8J2V7E1"/>
<dbReference type="SMART" id="SM00280">
    <property type="entry name" value="KAZAL"/>
    <property type="match status" value="1"/>
</dbReference>
<evidence type="ECO:0000256" key="1">
    <source>
        <dbReference type="SAM" id="MobiDB-lite"/>
    </source>
</evidence>
<feature type="compositionally biased region" description="Low complexity" evidence="1">
    <location>
        <begin position="22"/>
        <end position="38"/>
    </location>
</feature>
<dbReference type="Gene3D" id="3.30.60.30">
    <property type="match status" value="1"/>
</dbReference>
<keyword evidence="2" id="KW-0732">Signal</keyword>
<feature type="region of interest" description="Disordered" evidence="1">
    <location>
        <begin position="21"/>
        <end position="59"/>
    </location>
</feature>
<comment type="caution">
    <text evidence="4">The sequence shown here is derived from an EMBL/GenBank/DDBJ whole genome shotgun (WGS) entry which is preliminary data.</text>
</comment>
<name>A0A8J2V7E1_9PROT</name>
<dbReference type="Proteomes" id="UP000613582">
    <property type="component" value="Unassembled WGS sequence"/>
</dbReference>